<dbReference type="AlphaFoldDB" id="A0A291QUI2"/>
<dbReference type="GO" id="GO:0016989">
    <property type="term" value="F:sigma factor antagonist activity"/>
    <property type="evidence" value="ECO:0007669"/>
    <property type="project" value="TreeGrafter"/>
</dbReference>
<dbReference type="PANTHER" id="PTHR37461:SF1">
    <property type="entry name" value="ANTI-SIGMA-K FACTOR RSKA"/>
    <property type="match status" value="1"/>
</dbReference>
<dbReference type="PANTHER" id="PTHR37461">
    <property type="entry name" value="ANTI-SIGMA-K FACTOR RSKA"/>
    <property type="match status" value="1"/>
</dbReference>
<accession>A0A291QUI2</accession>
<evidence type="ECO:0000259" key="1">
    <source>
        <dbReference type="Pfam" id="PF10099"/>
    </source>
</evidence>
<protein>
    <recommendedName>
        <fullName evidence="1">Anti-sigma K factor RskA C-terminal domain-containing protein</fullName>
    </recommendedName>
</protein>
<dbReference type="InterPro" id="IPR051474">
    <property type="entry name" value="Anti-sigma-K/W_factor"/>
</dbReference>
<name>A0A291QUI2_9BACT</name>
<feature type="domain" description="Anti-sigma K factor RskA C-terminal" evidence="1">
    <location>
        <begin position="119"/>
        <end position="284"/>
    </location>
</feature>
<dbReference type="Proteomes" id="UP000220133">
    <property type="component" value="Chromosome"/>
</dbReference>
<dbReference type="Pfam" id="PF10099">
    <property type="entry name" value="RskA_C"/>
    <property type="match status" value="1"/>
</dbReference>
<dbReference type="OrthoDB" id="1420916at2"/>
<gene>
    <name evidence="2" type="ORF">COR50_10885</name>
</gene>
<organism evidence="2 3">
    <name type="scientific">Chitinophaga caeni</name>
    <dbReference type="NCBI Taxonomy" id="2029983"/>
    <lineage>
        <taxon>Bacteria</taxon>
        <taxon>Pseudomonadati</taxon>
        <taxon>Bacteroidota</taxon>
        <taxon>Chitinophagia</taxon>
        <taxon>Chitinophagales</taxon>
        <taxon>Chitinophagaceae</taxon>
        <taxon>Chitinophaga</taxon>
    </lineage>
</organism>
<proteinExistence type="predicted"/>
<dbReference type="GO" id="GO:0005886">
    <property type="term" value="C:plasma membrane"/>
    <property type="evidence" value="ECO:0007669"/>
    <property type="project" value="InterPro"/>
</dbReference>
<dbReference type="InterPro" id="IPR018764">
    <property type="entry name" value="RskA_C"/>
</dbReference>
<evidence type="ECO:0000313" key="3">
    <source>
        <dbReference type="Proteomes" id="UP000220133"/>
    </source>
</evidence>
<dbReference type="RefSeq" id="WP_098194005.1">
    <property type="nucleotide sequence ID" value="NZ_CP023777.1"/>
</dbReference>
<sequence length="292" mass="32754">MDVQRYISSGIIESYVAGLVSEQEAKELQEAMLQYPEVKQAVDACQQDMERYVQMFSLQPPKVVKEKIFELINSDDLVGHVTAEDATEKSASPAMKAYTVASEFPEEEHTDGARSWRWVAAAAIILLLISAGFNYKLYTDKSELDSKYQALQVEQSTLMAKNQVFQTKLSDMDNMMLWMKDPATKKVMLPGASKDHSDYLATVYWNPSDQNVYIAANNLPEPNADQQYQLWAIVKGQKEPMDAGVFNMKDLEHPMQKMKQFGDGVIAFAITLEKKGGSEKPTMPIIVAGKTS</sequence>
<dbReference type="GO" id="GO:0006417">
    <property type="term" value="P:regulation of translation"/>
    <property type="evidence" value="ECO:0007669"/>
    <property type="project" value="TreeGrafter"/>
</dbReference>
<evidence type="ECO:0000313" key="2">
    <source>
        <dbReference type="EMBL" id="ATL47628.1"/>
    </source>
</evidence>
<dbReference type="EMBL" id="CP023777">
    <property type="protein sequence ID" value="ATL47628.1"/>
    <property type="molecule type" value="Genomic_DNA"/>
</dbReference>
<dbReference type="KEGG" id="cbae:COR50_10885"/>
<reference evidence="2 3" key="1">
    <citation type="submission" date="2017-10" db="EMBL/GenBank/DDBJ databases">
        <title>Paenichitinophaga pekingensis gen. nov., sp. nov., isolated from activated sludge.</title>
        <authorList>
            <person name="Jin D."/>
            <person name="Kong X."/>
            <person name="Deng Y."/>
            <person name="Bai Z."/>
        </authorList>
    </citation>
    <scope>NUCLEOTIDE SEQUENCE [LARGE SCALE GENOMIC DNA]</scope>
    <source>
        <strain evidence="2 3">13</strain>
    </source>
</reference>
<keyword evidence="3" id="KW-1185">Reference proteome</keyword>